<dbReference type="Proteomes" id="UP000663834">
    <property type="component" value="Unassembled WGS sequence"/>
</dbReference>
<dbReference type="EMBL" id="CAJNOW010017702">
    <property type="protein sequence ID" value="CAF1659571.1"/>
    <property type="molecule type" value="Genomic_DNA"/>
</dbReference>
<gene>
    <name evidence="1" type="ORF">KQP761_LOCUS31732</name>
    <name evidence="2" type="ORF">MBJ925_LOCUS3778</name>
</gene>
<protein>
    <recommendedName>
        <fullName evidence="4">EGF-like domain-containing protein</fullName>
    </recommendedName>
</protein>
<organism evidence="1 3">
    <name type="scientific">Rotaria magnacalcarata</name>
    <dbReference type="NCBI Taxonomy" id="392030"/>
    <lineage>
        <taxon>Eukaryota</taxon>
        <taxon>Metazoa</taxon>
        <taxon>Spiralia</taxon>
        <taxon>Gnathifera</taxon>
        <taxon>Rotifera</taxon>
        <taxon>Eurotatoria</taxon>
        <taxon>Bdelloidea</taxon>
        <taxon>Philodinida</taxon>
        <taxon>Philodinidae</taxon>
        <taxon>Rotaria</taxon>
    </lineage>
</organism>
<comment type="caution">
    <text evidence="1">The sequence shown here is derived from an EMBL/GenBank/DDBJ whole genome shotgun (WGS) entry which is preliminary data.</text>
</comment>
<reference evidence="1" key="1">
    <citation type="submission" date="2021-02" db="EMBL/GenBank/DDBJ databases">
        <authorList>
            <person name="Nowell W R."/>
        </authorList>
    </citation>
    <scope>NUCLEOTIDE SEQUENCE</scope>
</reference>
<evidence type="ECO:0008006" key="4">
    <source>
        <dbReference type="Google" id="ProtNLM"/>
    </source>
</evidence>
<accession>A0A816F910</accession>
<sequence length="198" mass="23390">MLDGIDELCPESEHEIEDILVYFNRMDDEFRINKLPFSSQSSRSYPTRQSLPSVTEDVQHQTFPTKALENNDRLDSQLAWVCHRGILVYYGKKQNEHCLCPPSYYGNHCQYQSQRVSQTLRFRQENLDKLDVIGIIITLVDDTGCIHSHEQLTYISIHDCNGKFNIYLFYRNHRKDMTKKYTVHIDAYDEVNLNYLRS</sequence>
<evidence type="ECO:0000313" key="3">
    <source>
        <dbReference type="Proteomes" id="UP000663834"/>
    </source>
</evidence>
<dbReference type="SUPFAM" id="SSF57196">
    <property type="entry name" value="EGF/Laminin"/>
    <property type="match status" value="1"/>
</dbReference>
<evidence type="ECO:0000313" key="2">
    <source>
        <dbReference type="EMBL" id="CAF1928605.1"/>
    </source>
</evidence>
<dbReference type="EMBL" id="CAJNRE010000556">
    <property type="protein sequence ID" value="CAF1928605.1"/>
    <property type="molecule type" value="Genomic_DNA"/>
</dbReference>
<evidence type="ECO:0000313" key="1">
    <source>
        <dbReference type="EMBL" id="CAF1659571.1"/>
    </source>
</evidence>
<name>A0A816F910_9BILA</name>
<dbReference type="Proteomes" id="UP000663824">
    <property type="component" value="Unassembled WGS sequence"/>
</dbReference>
<dbReference type="OrthoDB" id="10052694at2759"/>
<dbReference type="AlphaFoldDB" id="A0A816F910"/>
<proteinExistence type="predicted"/>